<feature type="compositionally biased region" description="Low complexity" evidence="1">
    <location>
        <begin position="18"/>
        <end position="28"/>
    </location>
</feature>
<evidence type="ECO:0000313" key="2">
    <source>
        <dbReference type="EMBL" id="GAA3706366.1"/>
    </source>
</evidence>
<dbReference type="Proteomes" id="UP001501536">
    <property type="component" value="Unassembled WGS sequence"/>
</dbReference>
<dbReference type="RefSeq" id="WP_344883850.1">
    <property type="nucleotide sequence ID" value="NZ_BAABCJ010000005.1"/>
</dbReference>
<dbReference type="Pfam" id="PF05258">
    <property type="entry name" value="DciA"/>
    <property type="match status" value="1"/>
</dbReference>
<evidence type="ECO:0008006" key="4">
    <source>
        <dbReference type="Google" id="ProtNLM"/>
    </source>
</evidence>
<protein>
    <recommendedName>
        <fullName evidence="4">DUF721 domain-containing protein</fullName>
    </recommendedName>
</protein>
<dbReference type="PANTHER" id="PTHR36456:SF1">
    <property type="entry name" value="UPF0232 PROTEIN SCO3875"/>
    <property type="match status" value="1"/>
</dbReference>
<organism evidence="2 3">
    <name type="scientific">Zhihengliuella alba</name>
    <dbReference type="NCBI Taxonomy" id="547018"/>
    <lineage>
        <taxon>Bacteria</taxon>
        <taxon>Bacillati</taxon>
        <taxon>Actinomycetota</taxon>
        <taxon>Actinomycetes</taxon>
        <taxon>Micrococcales</taxon>
        <taxon>Micrococcaceae</taxon>
        <taxon>Zhihengliuella</taxon>
    </lineage>
</organism>
<dbReference type="PANTHER" id="PTHR36456">
    <property type="entry name" value="UPF0232 PROTEIN SCO3875"/>
    <property type="match status" value="1"/>
</dbReference>
<gene>
    <name evidence="2" type="ORF">GCM10022377_20110</name>
</gene>
<evidence type="ECO:0000313" key="3">
    <source>
        <dbReference type="Proteomes" id="UP001501536"/>
    </source>
</evidence>
<sequence>MNRDRDEQQDGGGGEAAGGQSPAGAGPDRGQTFDAAHATLNRMRMMAENRGEARIDAKRAAAMAERQAAARAKRSKRTESAMYDDGRDPQELGSVLGRLVRNRGWTSPVAVGSVMSRWAELVGPQVATHCKPESFEGTTVVVRCDSSSWATQMRLLSHSILKSFDEKLGPGIVTRIEVLGPLAPSWRRGRRTVEGRGPRDTYG</sequence>
<keyword evidence="3" id="KW-1185">Reference proteome</keyword>
<reference evidence="3" key="1">
    <citation type="journal article" date="2019" name="Int. J. Syst. Evol. Microbiol.">
        <title>The Global Catalogue of Microorganisms (GCM) 10K type strain sequencing project: providing services to taxonomists for standard genome sequencing and annotation.</title>
        <authorList>
            <consortium name="The Broad Institute Genomics Platform"/>
            <consortium name="The Broad Institute Genome Sequencing Center for Infectious Disease"/>
            <person name="Wu L."/>
            <person name="Ma J."/>
        </authorList>
    </citation>
    <scope>NUCLEOTIDE SEQUENCE [LARGE SCALE GENOMIC DNA]</scope>
    <source>
        <strain evidence="3">JCM 16961</strain>
    </source>
</reference>
<comment type="caution">
    <text evidence="2">The sequence shown here is derived from an EMBL/GenBank/DDBJ whole genome shotgun (WGS) entry which is preliminary data.</text>
</comment>
<accession>A0ABP7DP42</accession>
<feature type="region of interest" description="Disordered" evidence="1">
    <location>
        <begin position="1"/>
        <end position="40"/>
    </location>
</feature>
<dbReference type="InterPro" id="IPR007922">
    <property type="entry name" value="DciA-like"/>
</dbReference>
<proteinExistence type="predicted"/>
<dbReference type="EMBL" id="BAABCJ010000005">
    <property type="protein sequence ID" value="GAA3706366.1"/>
    <property type="molecule type" value="Genomic_DNA"/>
</dbReference>
<name>A0ABP7DP42_9MICC</name>
<feature type="region of interest" description="Disordered" evidence="1">
    <location>
        <begin position="67"/>
        <end position="89"/>
    </location>
</feature>
<evidence type="ECO:0000256" key="1">
    <source>
        <dbReference type="SAM" id="MobiDB-lite"/>
    </source>
</evidence>